<dbReference type="SMART" id="SM00325">
    <property type="entry name" value="RhoGEF"/>
    <property type="match status" value="1"/>
</dbReference>
<dbReference type="GO" id="GO:0000915">
    <property type="term" value="P:actomyosin contractile ring assembly"/>
    <property type="evidence" value="ECO:0000315"/>
    <property type="project" value="AspGD"/>
</dbReference>
<dbReference type="GeneID" id="2875891"/>
<dbReference type="VEuPathDB" id="FungiDB:AN0113"/>
<dbReference type="Gene3D" id="1.20.900.10">
    <property type="entry name" value="Dbl homology (DH) domain"/>
    <property type="match status" value="1"/>
</dbReference>
<dbReference type="Pfam" id="PF25351">
    <property type="entry name" value="PH_BUD3_C"/>
    <property type="match status" value="1"/>
</dbReference>
<dbReference type="GO" id="GO:0005085">
    <property type="term" value="F:guanyl-nucleotide exchange factor activity"/>
    <property type="evidence" value="ECO:0000318"/>
    <property type="project" value="GO_Central"/>
</dbReference>
<feature type="compositionally biased region" description="Polar residues" evidence="2">
    <location>
        <begin position="1107"/>
        <end position="1123"/>
    </location>
</feature>
<dbReference type="PANTHER" id="PTHR22834">
    <property type="entry name" value="NUCLEAR FUSION PROTEIN FUS2"/>
    <property type="match status" value="1"/>
</dbReference>
<dbReference type="KEGG" id="ani:ANIA_00113"/>
<feature type="coiled-coil region" evidence="1">
    <location>
        <begin position="1453"/>
        <end position="1518"/>
    </location>
</feature>
<feature type="region of interest" description="Disordered" evidence="2">
    <location>
        <begin position="1107"/>
        <end position="1361"/>
    </location>
</feature>
<evidence type="ECO:0000259" key="3">
    <source>
        <dbReference type="PROSITE" id="PS50010"/>
    </source>
</evidence>
<feature type="compositionally biased region" description="Polar residues" evidence="2">
    <location>
        <begin position="1199"/>
        <end position="1254"/>
    </location>
</feature>
<feature type="region of interest" description="Disordered" evidence="2">
    <location>
        <begin position="173"/>
        <end position="197"/>
    </location>
</feature>
<dbReference type="InterPro" id="IPR051492">
    <property type="entry name" value="Dynamin-Rho_GEF"/>
</dbReference>
<dbReference type="RefSeq" id="XP_050469331.1">
    <property type="nucleotide sequence ID" value="XM_050611064.1"/>
</dbReference>
<dbReference type="OrthoDB" id="4066896at2759"/>
<gene>
    <name evidence="4" type="ORF">ANIA_00113</name>
</gene>
<name>C8VQL3_EMENI</name>
<dbReference type="PROSITE" id="PS50010">
    <property type="entry name" value="DH_2"/>
    <property type="match status" value="1"/>
</dbReference>
<feature type="domain" description="DH" evidence="3">
    <location>
        <begin position="247"/>
        <end position="464"/>
    </location>
</feature>
<dbReference type="Pfam" id="PF00621">
    <property type="entry name" value="RhoGEF"/>
    <property type="match status" value="1"/>
</dbReference>
<dbReference type="GO" id="GO:0005737">
    <property type="term" value="C:cytoplasm"/>
    <property type="evidence" value="ECO:0000318"/>
    <property type="project" value="GO_Central"/>
</dbReference>
<dbReference type="FunFam" id="1.20.900.10:FF:000067">
    <property type="entry name" value="Rho guanyl nucleotide exchange factor, putative (AFU_orthologue AFUA_5G11890)"/>
    <property type="match status" value="1"/>
</dbReference>
<dbReference type="HOGENOM" id="CLU_004333_0_0_1"/>
<feature type="compositionally biased region" description="Low complexity" evidence="2">
    <location>
        <begin position="1264"/>
        <end position="1276"/>
    </location>
</feature>
<dbReference type="InterPro" id="IPR000219">
    <property type="entry name" value="DH_dom"/>
</dbReference>
<reference evidence="5" key="2">
    <citation type="journal article" date="2009" name="Fungal Genet. Biol.">
        <title>The 2008 update of the Aspergillus nidulans genome annotation: a community effort.</title>
        <authorList>
            <person name="Wortman J.R."/>
            <person name="Gilsenan J.M."/>
            <person name="Joardar V."/>
            <person name="Deegan J."/>
            <person name="Clutterbuck J."/>
            <person name="Andersen M.R."/>
            <person name="Archer D."/>
            <person name="Bencina M."/>
            <person name="Braus G."/>
            <person name="Coutinho P."/>
            <person name="von Dohren H."/>
            <person name="Doonan J."/>
            <person name="Driessen A.J."/>
            <person name="Durek P."/>
            <person name="Espeso E."/>
            <person name="Fekete E."/>
            <person name="Flipphi M."/>
            <person name="Estrada C.G."/>
            <person name="Geysens S."/>
            <person name="Goldman G."/>
            <person name="de Groot P.W."/>
            <person name="Hansen K."/>
            <person name="Harris S.D."/>
            <person name="Heinekamp T."/>
            <person name="Helmstaedt K."/>
            <person name="Henrissat B."/>
            <person name="Hofmann G."/>
            <person name="Homan T."/>
            <person name="Horio T."/>
            <person name="Horiuchi H."/>
            <person name="James S."/>
            <person name="Jones M."/>
            <person name="Karaffa L."/>
            <person name="Karanyi Z."/>
            <person name="Kato M."/>
            <person name="Keller N."/>
            <person name="Kelly D.E."/>
            <person name="Kiel J.A."/>
            <person name="Kim J.M."/>
            <person name="van der Klei I.J."/>
            <person name="Klis F.M."/>
            <person name="Kovalchuk A."/>
            <person name="Krasevec N."/>
            <person name="Kubicek C.P."/>
            <person name="Liu B."/>
            <person name="Maccabe A."/>
            <person name="Meyer V."/>
            <person name="Mirabito P."/>
            <person name="Miskei M."/>
            <person name="Mos M."/>
            <person name="Mullins J."/>
            <person name="Nelson D.R."/>
            <person name="Nielsen J."/>
            <person name="Oakley B.R."/>
            <person name="Osmani S.A."/>
            <person name="Pakula T."/>
            <person name="Paszewski A."/>
            <person name="Paulsen I."/>
            <person name="Pilsyk S."/>
            <person name="Pocsi I."/>
            <person name="Punt P.J."/>
            <person name="Ram A.F."/>
            <person name="Ren Q."/>
            <person name="Robellet X."/>
            <person name="Robson G."/>
            <person name="Seiboth B."/>
            <person name="van Solingen P."/>
            <person name="Specht T."/>
            <person name="Sun J."/>
            <person name="Taheri-Talesh N."/>
            <person name="Takeshita N."/>
            <person name="Ussery D."/>
            <person name="vanKuyk P.A."/>
            <person name="Visser H."/>
            <person name="van de Vondervoort P.J."/>
            <person name="de Vries R.P."/>
            <person name="Walton J."/>
            <person name="Xiang X."/>
            <person name="Xiong Y."/>
            <person name="Zeng A.P."/>
            <person name="Brandt B.W."/>
            <person name="Cornell M.J."/>
            <person name="van den Hondel C.A."/>
            <person name="Visser J."/>
            <person name="Oliver S.G."/>
            <person name="Turner G."/>
        </authorList>
    </citation>
    <scope>GENOME REANNOTATION</scope>
    <source>
        <strain evidence="5">FGSC A4 / ATCC 38163 / CBS 112.46 / NRRL 194 / M139</strain>
    </source>
</reference>
<dbReference type="EMBL" id="BN001308">
    <property type="protein sequence ID" value="CBF90175.1"/>
    <property type="molecule type" value="Genomic_DNA"/>
</dbReference>
<feature type="region of interest" description="Disordered" evidence="2">
    <location>
        <begin position="802"/>
        <end position="851"/>
    </location>
</feature>
<dbReference type="InterPro" id="IPR021895">
    <property type="entry name" value="Bud3_N"/>
</dbReference>
<dbReference type="InterPro" id="IPR035899">
    <property type="entry name" value="DBL_dom_sf"/>
</dbReference>
<organism evidence="4 5">
    <name type="scientific">Emericella nidulans (strain FGSC A4 / ATCC 38163 / CBS 112.46 / NRRL 194 / M139)</name>
    <name type="common">Aspergillus nidulans</name>
    <dbReference type="NCBI Taxonomy" id="227321"/>
    <lineage>
        <taxon>Eukaryota</taxon>
        <taxon>Fungi</taxon>
        <taxon>Dikarya</taxon>
        <taxon>Ascomycota</taxon>
        <taxon>Pezizomycotina</taxon>
        <taxon>Eurotiomycetes</taxon>
        <taxon>Eurotiomycetidae</taxon>
        <taxon>Eurotiales</taxon>
        <taxon>Aspergillaceae</taxon>
        <taxon>Aspergillus</taxon>
        <taxon>Aspergillus subgen. Nidulantes</taxon>
    </lineage>
</organism>
<evidence type="ECO:0000256" key="2">
    <source>
        <dbReference type="SAM" id="MobiDB-lite"/>
    </source>
</evidence>
<protein>
    <submittedName>
        <fullName evidence="4">Rho guanyl nucleotide exchange factor, putative (AFU_orthologue AFUA_5G11890)</fullName>
    </submittedName>
</protein>
<dbReference type="eggNOG" id="ENOG502R7J1">
    <property type="taxonomic scope" value="Eukaryota"/>
</dbReference>
<dbReference type="PANTHER" id="PTHR22834:SF21">
    <property type="entry name" value="GUANYL NUCLEOTIDE EXCHANGE FACTOR, PUTATIVE (AFU_ORTHOLOGUE AFUA_5G11890)-RELATED"/>
    <property type="match status" value="1"/>
</dbReference>
<dbReference type="OMA" id="GDEICRG"/>
<dbReference type="GO" id="GO:0032955">
    <property type="term" value="P:regulation of division septum assembly"/>
    <property type="evidence" value="ECO:0000318"/>
    <property type="project" value="GO_Central"/>
</dbReference>
<keyword evidence="1" id="KW-0175">Coiled coil</keyword>
<dbReference type="Pfam" id="PF12015">
    <property type="entry name" value="Bud3_N"/>
    <property type="match status" value="1"/>
</dbReference>
<dbReference type="SUPFAM" id="SSF48065">
    <property type="entry name" value="DBL homology domain (DH-domain)"/>
    <property type="match status" value="1"/>
</dbReference>
<evidence type="ECO:0000313" key="4">
    <source>
        <dbReference type="EMBL" id="CBF90175.1"/>
    </source>
</evidence>
<dbReference type="Proteomes" id="UP000000560">
    <property type="component" value="Chromosome VIII"/>
</dbReference>
<reference evidence="5" key="1">
    <citation type="journal article" date="2005" name="Nature">
        <title>Sequencing of Aspergillus nidulans and comparative analysis with A. fumigatus and A. oryzae.</title>
        <authorList>
            <person name="Galagan J.E."/>
            <person name="Calvo S.E."/>
            <person name="Cuomo C."/>
            <person name="Ma L.J."/>
            <person name="Wortman J.R."/>
            <person name="Batzoglou S."/>
            <person name="Lee S.I."/>
            <person name="Basturkmen M."/>
            <person name="Spevak C.C."/>
            <person name="Clutterbuck J."/>
            <person name="Kapitonov V."/>
            <person name="Jurka J."/>
            <person name="Scazzocchio C."/>
            <person name="Farman M."/>
            <person name="Butler J."/>
            <person name="Purcell S."/>
            <person name="Harris S."/>
            <person name="Braus G.H."/>
            <person name="Draht O."/>
            <person name="Busch S."/>
            <person name="D'Enfert C."/>
            <person name="Bouchier C."/>
            <person name="Goldman G.H."/>
            <person name="Bell-Pedersen D."/>
            <person name="Griffiths-Jones S."/>
            <person name="Doonan J.H."/>
            <person name="Yu J."/>
            <person name="Vienken K."/>
            <person name="Pain A."/>
            <person name="Freitag M."/>
            <person name="Selker E.U."/>
            <person name="Archer D.B."/>
            <person name="Penalva M.A."/>
            <person name="Oakley B.R."/>
            <person name="Momany M."/>
            <person name="Tanaka T."/>
            <person name="Kumagai T."/>
            <person name="Asai K."/>
            <person name="Machida M."/>
            <person name="Nierman W.C."/>
            <person name="Denning D.W."/>
            <person name="Caddick M."/>
            <person name="Hynes M."/>
            <person name="Paoletti M."/>
            <person name="Fischer R."/>
            <person name="Miller B."/>
            <person name="Dyer P."/>
            <person name="Sachs M.S."/>
            <person name="Osmani S.A."/>
            <person name="Birren B.W."/>
        </authorList>
    </citation>
    <scope>NUCLEOTIDE SEQUENCE [LARGE SCALE GENOMIC DNA]</scope>
    <source>
        <strain evidence="5">FGSC A4 / ATCC 38163 / CBS 112.46 / NRRL 194 / M139</strain>
    </source>
</reference>
<keyword evidence="5" id="KW-1185">Reference proteome</keyword>
<sequence>MATTSCAPSDLPLEQLSLYHVSDPSLSSVFVFYGPVSTANATVSSSRIQAHILTPAGFQSYPRITISPAAPLYAAVNYLPRDKQGDEVCRGLAVSMLKYFAELSDPAKECLQALARARKPEGQIPKMFDEMHAADLANRMVKVENTTEVVRDIRGAFQERKVPWVDVDVVLPAGTIQPPEPPDHDTQDPDEHADAEESVDARYGTYSPLIRALGAPMFLPTSRLKRAPSQPTNVSRSKFFSQSQKQSLRLTMCEVVDTEERYVSKLYSLVCEVAEEFRARAQGKGPSSTSPNESDLATLFPPCLNEIYDVNMGFLEVIRSVLEETERDAIADITEDTEMSSSVSQRTVDEERDAIGAVAFANALLEWFPKFSQPYGDYMRAHNAFTQTLNLFMRDKNSSFSKRVYETGEQKLRSLLMEPVQRLPRYSLLIDSMTSSLPLVHPAVRPLLKARDIIKDICSLDDPSSTNHDQGFRRLTELVDGWPSTILPTGRLITAVDFNELSSPYHLDFADVEADSGIMLLYKNCLVLLSKNPECRMTARGLMAELDNASSTAPGVAGPLASSAEIRVVQVYDLHTVRCMQSTCGRILFLAPASVTSKPTQNTTVDLLALEPVAMYGGRAGRIVEEIIKAKIEGRFSETERESGKWSLRSPSGTVGNLGILACVFEDEQGVEMSRPAASKIRVVFDTPRALCSKALSDSDLEVVISVSLVAEGQYRVNVDSIVGTSSSDIVTVDSFVPVLSKRLLNVLQPLHDTRNRHMAESLVHSNFAIIKYLAGHLVAQFKTTRGFRPPSPTKLIANLLGGHSRESSTSSSKAPGSATLLGEFPKMPPPRAGHARSNTLPSSFPGKEETPVKASAVGTIPSKVSNSPFAVLEQTFAAYVLALHCRSGNIVGRTLRTRDNVDRSSVNELYNVLLEDPAKLQAAAEVAVDTLFVAFETFMKNAWKEHMGPVLDPSGLQLLQSQFDTMYPREFEECFRKFLADMSPQNRRALASLIRLLADLLDASGSDGDRGALTAAFAEVLTVEGDPMQHISLLDRLVDDFDHLFDEFISGGSTLEGILTSELTRTTSQTPGSVGSNASSFRKRFGFGMHRENSGESKVASILRTLSKNKGPNESEAGTQRGSMLVRSKSIDVDTSLSSLLRPGSRDRSGASTSQEMLRRPGSAQEDPQSTMKGVSGSGVVRVRRKRRSSLSDLRPGTASTDVSNVSPSQAPRPTTPGSSSTNVQGELVTPSKSARPNTSHGSGSTVRSTSPLKGSPPPRLGSPNRRSPVRPVTPSRKENVDPKYTPSERSAMNKIEESVSPSSEPKRRPGMTRTPALKERVAQINGSETKRPLSSSLTKSQRLRLQSPQKLRDRLQTEKKTQYVEQSGLRDELELIGQELRELRPSPMRLQTDTAAIHGPLEDDGVTTAAVMTRMRNLELAFEALSEELNNRTSALEKDLESSLVVSEKRAKKLDELYRQASAENEALYDRFNLELSKLAREVRTGDGEDALKNQLSSAMDEIGRLKKENFRLKREVGGLRAQQAAVALLRASTD</sequence>
<feature type="compositionally biased region" description="Polar residues" evidence="2">
    <location>
        <begin position="1326"/>
        <end position="1351"/>
    </location>
</feature>
<evidence type="ECO:0000256" key="1">
    <source>
        <dbReference type="SAM" id="Coils"/>
    </source>
</evidence>
<evidence type="ECO:0000313" key="5">
    <source>
        <dbReference type="Proteomes" id="UP000000560"/>
    </source>
</evidence>
<dbReference type="STRING" id="227321.C8VQL3"/>
<dbReference type="InterPro" id="IPR057454">
    <property type="entry name" value="Bud3_C"/>
</dbReference>
<feature type="compositionally biased region" description="Basic and acidic residues" evidence="2">
    <location>
        <begin position="1352"/>
        <end position="1361"/>
    </location>
</feature>
<accession>C8VQL3</accession>
<dbReference type="GO" id="GO:0031991">
    <property type="term" value="P:regulation of actomyosin contractile ring contraction"/>
    <property type="evidence" value="ECO:0000315"/>
    <property type="project" value="AspGD"/>
</dbReference>
<feature type="compositionally biased region" description="Basic and acidic residues" evidence="2">
    <location>
        <begin position="181"/>
        <end position="192"/>
    </location>
</feature>
<proteinExistence type="predicted"/>
<dbReference type="GO" id="GO:0070938">
    <property type="term" value="C:contractile ring"/>
    <property type="evidence" value="ECO:0000314"/>
    <property type="project" value="AspGD"/>
</dbReference>
<dbReference type="InParanoid" id="C8VQL3"/>